<dbReference type="SUPFAM" id="SSF52833">
    <property type="entry name" value="Thioredoxin-like"/>
    <property type="match status" value="1"/>
</dbReference>
<dbReference type="EMBL" id="CP027860">
    <property type="protein sequence ID" value="AVP99494.1"/>
    <property type="molecule type" value="Genomic_DNA"/>
</dbReference>
<dbReference type="InterPro" id="IPR010987">
    <property type="entry name" value="Glutathione-S-Trfase_C-like"/>
</dbReference>
<proteinExistence type="predicted"/>
<feature type="domain" description="GST N-terminal" evidence="1">
    <location>
        <begin position="1"/>
        <end position="80"/>
    </location>
</feature>
<gene>
    <name evidence="3" type="ORF">C7S18_20980</name>
</gene>
<dbReference type="PROSITE" id="PS50405">
    <property type="entry name" value="GST_CTER"/>
    <property type="match status" value="1"/>
</dbReference>
<dbReference type="SFLD" id="SFLDG01150">
    <property type="entry name" value="Main.1:_Beta-like"/>
    <property type="match status" value="1"/>
</dbReference>
<dbReference type="CDD" id="cd03188">
    <property type="entry name" value="GST_C_Beta"/>
    <property type="match status" value="1"/>
</dbReference>
<dbReference type="InterPro" id="IPR004046">
    <property type="entry name" value="GST_C"/>
</dbReference>
<dbReference type="Gene3D" id="3.40.30.10">
    <property type="entry name" value="Glutaredoxin"/>
    <property type="match status" value="1"/>
</dbReference>
<dbReference type="PANTHER" id="PTHR44051">
    <property type="entry name" value="GLUTATHIONE S-TRANSFERASE-RELATED"/>
    <property type="match status" value="1"/>
</dbReference>
<dbReference type="Pfam" id="PF13409">
    <property type="entry name" value="GST_N_2"/>
    <property type="match status" value="1"/>
</dbReference>
<dbReference type="InterPro" id="IPR036249">
    <property type="entry name" value="Thioredoxin-like_sf"/>
</dbReference>
<dbReference type="InterPro" id="IPR040079">
    <property type="entry name" value="Glutathione_S-Trfase"/>
</dbReference>
<feature type="domain" description="GST C-terminal" evidence="2">
    <location>
        <begin position="84"/>
        <end position="207"/>
    </location>
</feature>
<dbReference type="SFLD" id="SFLDG00358">
    <property type="entry name" value="Main_(cytGST)"/>
    <property type="match status" value="1"/>
</dbReference>
<keyword evidence="4" id="KW-1185">Reference proteome</keyword>
<dbReference type="Proteomes" id="UP000241074">
    <property type="component" value="Chromosome"/>
</dbReference>
<dbReference type="PROSITE" id="PS50404">
    <property type="entry name" value="GST_NTER"/>
    <property type="match status" value="1"/>
</dbReference>
<dbReference type="Pfam" id="PF14497">
    <property type="entry name" value="GST_C_3"/>
    <property type="match status" value="1"/>
</dbReference>
<keyword evidence="3" id="KW-0808">Transferase</keyword>
<evidence type="ECO:0000259" key="1">
    <source>
        <dbReference type="PROSITE" id="PS50404"/>
    </source>
</evidence>
<dbReference type="OrthoDB" id="5740960at2"/>
<evidence type="ECO:0000313" key="4">
    <source>
        <dbReference type="Proteomes" id="UP000241074"/>
    </source>
</evidence>
<evidence type="ECO:0000259" key="2">
    <source>
        <dbReference type="PROSITE" id="PS50405"/>
    </source>
</evidence>
<dbReference type="PANTHER" id="PTHR44051:SF21">
    <property type="entry name" value="GLUTATHIONE S-TRANSFERASE FAMILY PROTEIN"/>
    <property type="match status" value="1"/>
</dbReference>
<sequence>MYQLYFSPGAASFSVHLALLEMNAPHELVRVDLQAGQQRSSEYLRLNPNGVVPTLVVDGQPMTESAALLLWLAEREQKLAPTVGSHERQPYLQWMLYLANTLQPAFRNWFYPHEAAGEANAEATKAVAQSKIEVVFDRLADHLAVKGPYLCGDTLTVADLHAFMLMRWSRNMPKPATSWPVLAEFVARIKARPTFKTLYEREGLTEWA</sequence>
<dbReference type="CDD" id="cd03057">
    <property type="entry name" value="GST_N_Beta"/>
    <property type="match status" value="1"/>
</dbReference>
<dbReference type="KEGG" id="xba:C7S18_20980"/>
<dbReference type="SUPFAM" id="SSF47616">
    <property type="entry name" value="GST C-terminal domain-like"/>
    <property type="match status" value="1"/>
</dbReference>
<dbReference type="AlphaFoldDB" id="A0A2P1PXG1"/>
<dbReference type="RefSeq" id="WP_106893411.1">
    <property type="nucleotide sequence ID" value="NZ_CP027860.1"/>
</dbReference>
<reference evidence="3 4" key="2">
    <citation type="submission" date="2018-03" db="EMBL/GenBank/DDBJ databases">
        <authorList>
            <person name="Keele B.F."/>
        </authorList>
    </citation>
    <scope>NUCLEOTIDE SEQUENCE [LARGE SCALE GENOMIC DNA]</scope>
    <source>
        <strain evidence="3 4">D13</strain>
    </source>
</reference>
<organism evidence="3 4">
    <name type="scientific">Ahniella affigens</name>
    <dbReference type="NCBI Taxonomy" id="2021234"/>
    <lineage>
        <taxon>Bacteria</taxon>
        <taxon>Pseudomonadati</taxon>
        <taxon>Pseudomonadota</taxon>
        <taxon>Gammaproteobacteria</taxon>
        <taxon>Lysobacterales</taxon>
        <taxon>Rhodanobacteraceae</taxon>
        <taxon>Ahniella</taxon>
    </lineage>
</organism>
<evidence type="ECO:0000313" key="3">
    <source>
        <dbReference type="EMBL" id="AVP99494.1"/>
    </source>
</evidence>
<dbReference type="InterPro" id="IPR004045">
    <property type="entry name" value="Glutathione_S-Trfase_N"/>
</dbReference>
<dbReference type="GO" id="GO:0016740">
    <property type="term" value="F:transferase activity"/>
    <property type="evidence" value="ECO:0007669"/>
    <property type="project" value="UniProtKB-KW"/>
</dbReference>
<dbReference type="SFLD" id="SFLDS00019">
    <property type="entry name" value="Glutathione_Transferase_(cytos"/>
    <property type="match status" value="1"/>
</dbReference>
<protein>
    <submittedName>
        <fullName evidence="3">Glutathione S-transferase</fullName>
    </submittedName>
</protein>
<dbReference type="Gene3D" id="1.20.1050.10">
    <property type="match status" value="1"/>
</dbReference>
<dbReference type="InterPro" id="IPR036282">
    <property type="entry name" value="Glutathione-S-Trfase_C_sf"/>
</dbReference>
<reference evidence="3 4" key="1">
    <citation type="submission" date="2018-03" db="EMBL/GenBank/DDBJ databases">
        <title>Ahniella affigens gen. nov., sp. nov., a gammaproteobacterium isolated from sandy soil near a stream.</title>
        <authorList>
            <person name="Ko Y."/>
            <person name="Kim J.-H."/>
        </authorList>
    </citation>
    <scope>NUCLEOTIDE SEQUENCE [LARGE SCALE GENOMIC DNA]</scope>
    <source>
        <strain evidence="3 4">D13</strain>
    </source>
</reference>
<name>A0A2P1PXG1_9GAMM</name>
<accession>A0A2P1PXG1</accession>